<sequence>MGIPGANDRHSRRGDHGRGDRRDLEVRAVVRLAESLLAEIRSAARPVVLIDGGSGSGKTTLAPLIAERLGAQLVHLDDFYPGWDGLEGGSRHVHDFVLSSEPRWQRWDWVADRPAEWHVLDQSRPLVIEGSGSLSRANRAIATFGIWVELDAATRKHRALARDGDAYALHWDRWAAQEAAFAAREHPRELADYVVFDD</sequence>
<reference evidence="1" key="1">
    <citation type="submission" date="2021-01" db="EMBL/GenBank/DDBJ databases">
        <title>Lacisediminihabitans sp. nov. strain G11-30, isolated from Antarctic Soil.</title>
        <authorList>
            <person name="Li J."/>
        </authorList>
    </citation>
    <scope>NUCLEOTIDE SEQUENCE</scope>
    <source>
        <strain evidence="1">G11-30</strain>
    </source>
</reference>
<dbReference type="EMBL" id="JAEPES010000001">
    <property type="protein sequence ID" value="MBK4346067.1"/>
    <property type="molecule type" value="Genomic_DNA"/>
</dbReference>
<dbReference type="AlphaFoldDB" id="A0A934VWQ6"/>
<dbReference type="Proteomes" id="UP000636458">
    <property type="component" value="Unassembled WGS sequence"/>
</dbReference>
<protein>
    <submittedName>
        <fullName evidence="1">ATP-binding protein</fullName>
    </submittedName>
</protein>
<comment type="caution">
    <text evidence="1">The sequence shown here is derived from an EMBL/GenBank/DDBJ whole genome shotgun (WGS) entry which is preliminary data.</text>
</comment>
<dbReference type="InterPro" id="IPR027417">
    <property type="entry name" value="P-loop_NTPase"/>
</dbReference>
<dbReference type="SUPFAM" id="SSF52540">
    <property type="entry name" value="P-loop containing nucleoside triphosphate hydrolases"/>
    <property type="match status" value="1"/>
</dbReference>
<evidence type="ECO:0000313" key="2">
    <source>
        <dbReference type="Proteomes" id="UP000636458"/>
    </source>
</evidence>
<dbReference type="Gene3D" id="3.40.50.300">
    <property type="entry name" value="P-loop containing nucleotide triphosphate hydrolases"/>
    <property type="match status" value="1"/>
</dbReference>
<proteinExistence type="predicted"/>
<dbReference type="NCBIfam" id="NF005115">
    <property type="entry name" value="PRK06547.1"/>
    <property type="match status" value="1"/>
</dbReference>
<keyword evidence="2" id="KW-1185">Reference proteome</keyword>
<name>A0A934VWQ6_9MICO</name>
<keyword evidence="1" id="KW-0067">ATP-binding</keyword>
<accession>A0A934VWQ6</accession>
<keyword evidence="1" id="KW-0547">Nucleotide-binding</keyword>
<dbReference type="GO" id="GO:0005524">
    <property type="term" value="F:ATP binding"/>
    <property type="evidence" value="ECO:0007669"/>
    <property type="project" value="UniProtKB-KW"/>
</dbReference>
<evidence type="ECO:0000313" key="1">
    <source>
        <dbReference type="EMBL" id="MBK4346067.1"/>
    </source>
</evidence>
<organism evidence="1 2">
    <name type="scientific">Lacisediminihabitans changchengi</name>
    <dbReference type="NCBI Taxonomy" id="2787634"/>
    <lineage>
        <taxon>Bacteria</taxon>
        <taxon>Bacillati</taxon>
        <taxon>Actinomycetota</taxon>
        <taxon>Actinomycetes</taxon>
        <taxon>Micrococcales</taxon>
        <taxon>Microbacteriaceae</taxon>
        <taxon>Lacisediminihabitans</taxon>
    </lineage>
</organism>
<gene>
    <name evidence="1" type="ORF">IV501_00330</name>
</gene>